<accession>D4YUH4</accession>
<proteinExistence type="predicted"/>
<dbReference type="Proteomes" id="UP000004069">
    <property type="component" value="Unassembled WGS sequence"/>
</dbReference>
<protein>
    <submittedName>
        <fullName evidence="1">Uncharacterized protein</fullName>
    </submittedName>
</protein>
<organism evidence="1 2">
    <name type="scientific">Lactobacillus amylolyticus DSM 11664</name>
    <dbReference type="NCBI Taxonomy" id="585524"/>
    <lineage>
        <taxon>Bacteria</taxon>
        <taxon>Bacillati</taxon>
        <taxon>Bacillota</taxon>
        <taxon>Bacilli</taxon>
        <taxon>Lactobacillales</taxon>
        <taxon>Lactobacillaceae</taxon>
        <taxon>Lactobacillus</taxon>
    </lineage>
</organism>
<sequence length="86" mass="9861">MVLMLAAALFKPLLMATIHLPKQQRLNKINNSSRMINLNKQVLLKVKQLTNLLLNQQMTNQMAKPLISKINQLFNLKKQAAQKPKN</sequence>
<evidence type="ECO:0000313" key="1">
    <source>
        <dbReference type="EMBL" id="EFG55181.1"/>
    </source>
</evidence>
<evidence type="ECO:0000313" key="2">
    <source>
        <dbReference type="Proteomes" id="UP000004069"/>
    </source>
</evidence>
<comment type="caution">
    <text evidence="1">The sequence shown here is derived from an EMBL/GenBank/DDBJ whole genome shotgun (WGS) entry which is preliminary data.</text>
</comment>
<dbReference type="EMBL" id="ADNY01000046">
    <property type="protein sequence ID" value="EFG55181.1"/>
    <property type="molecule type" value="Genomic_DNA"/>
</dbReference>
<gene>
    <name evidence="1" type="ORF">HMPREF0493_1185</name>
</gene>
<reference evidence="1 2" key="1">
    <citation type="submission" date="2010-04" db="EMBL/GenBank/DDBJ databases">
        <authorList>
            <person name="Muzny D."/>
            <person name="Qin X."/>
            <person name="Deng J."/>
            <person name="Jiang H."/>
            <person name="Liu Y."/>
            <person name="Qu J."/>
            <person name="Song X.-Z."/>
            <person name="Zhang L."/>
            <person name="Thornton R."/>
            <person name="Coyle M."/>
            <person name="Francisco L."/>
            <person name="Jackson L."/>
            <person name="Javaid M."/>
            <person name="Korchina V."/>
            <person name="Kovar C."/>
            <person name="Mata R."/>
            <person name="Mathew T."/>
            <person name="Ngo R."/>
            <person name="Nguyen L."/>
            <person name="Nguyen N."/>
            <person name="Okwuonu G."/>
            <person name="Ongeri F."/>
            <person name="Pham C."/>
            <person name="Simmons D."/>
            <person name="Wilczek-Boney K."/>
            <person name="Hale W."/>
            <person name="Jakkamsetti A."/>
            <person name="Pham P."/>
            <person name="Ruth R."/>
            <person name="San Lucas F."/>
            <person name="Warren J."/>
            <person name="Zhang J."/>
            <person name="Zhao Z."/>
            <person name="Zhou C."/>
            <person name="Zhu D."/>
            <person name="Lee S."/>
            <person name="Bess C."/>
            <person name="Blankenburg K."/>
            <person name="Forbes L."/>
            <person name="Fu Q."/>
            <person name="Gubbala S."/>
            <person name="Hirani K."/>
            <person name="Jayaseelan J.C."/>
            <person name="Lara F."/>
            <person name="Munidasa M."/>
            <person name="Palculict T."/>
            <person name="Patil S."/>
            <person name="Pu L.-L."/>
            <person name="Saada N."/>
            <person name="Tang L."/>
            <person name="Weissenberger G."/>
            <person name="Zhu Y."/>
            <person name="Hemphill L."/>
            <person name="Shang Y."/>
            <person name="Youmans B."/>
            <person name="Ayvaz T."/>
            <person name="Ross M."/>
            <person name="Santibanez J."/>
            <person name="Aqrawi P."/>
            <person name="Gross S."/>
            <person name="Joshi V."/>
            <person name="Fowler G."/>
            <person name="Nazareth L."/>
            <person name="Reid J."/>
            <person name="Worley K."/>
            <person name="Petrosino J."/>
            <person name="Highlander S."/>
            <person name="Gibbs R."/>
        </authorList>
    </citation>
    <scope>NUCLEOTIDE SEQUENCE [LARGE SCALE GENOMIC DNA]</scope>
    <source>
        <strain evidence="1 2">DSM 11664</strain>
    </source>
</reference>
<keyword evidence="2" id="KW-1185">Reference proteome</keyword>
<dbReference type="AlphaFoldDB" id="D4YUH4"/>
<name>D4YUH4_9LACO</name>